<comment type="caution">
    <text evidence="3">The sequence shown here is derived from an EMBL/GenBank/DDBJ whole genome shotgun (WGS) entry which is preliminary data.</text>
</comment>
<dbReference type="AlphaFoldDB" id="A0ABD3V6Y9"/>
<keyword evidence="4" id="KW-1185">Reference proteome</keyword>
<evidence type="ECO:0000256" key="1">
    <source>
        <dbReference type="SAM" id="MobiDB-lite"/>
    </source>
</evidence>
<dbReference type="Proteomes" id="UP001634394">
    <property type="component" value="Unassembled WGS sequence"/>
</dbReference>
<accession>A0ABD3V6Y9</accession>
<evidence type="ECO:0000313" key="4">
    <source>
        <dbReference type="Proteomes" id="UP001634394"/>
    </source>
</evidence>
<feature type="signal peptide" evidence="2">
    <location>
        <begin position="1"/>
        <end position="16"/>
    </location>
</feature>
<sequence>MKIIIVLLGLACMAYAQDLSKLLAGMPIPPIPAGMKLEDLKDAFTHLPPAMKDRLDSMAKSFGMSIDDVKQALDNPPEQLKQLFEQNTAKATGPANGDEKKGQMFEIPQMPDMRDMLGMLGIPPDASPEEIEKFAMERAKEMGFDLSNPEKMMETLQDQLKNILPGVKLDELMQNPQKALQATLKGMGIPTDNPKAMKKLVKDSLEELGIDDVDTDNMEDVIEKLKKKVLEMLDIDEKDDPSVMKEKVKKHLVEEMREMGIDVKDDDDMVTVQKKLTSSIAKELKAMGVEVESDDPKAMTSAIKKKLNEMGIKFDNMKELQNQLMGIMMQHAQSAFMHMMMPPPTEEHKVSNMPPKMPQNMMPQRPMPQNMMPQQYMPHMEYPNLNLEIEVNVEQPEHHMEEERHAHHIPAVMPASLPAAKEVSTGPALNFGDDEDIMNHIMKVRSGLRSGSMSEEAVEEMLDDLVHYRLKNTMLQEKLDRIEGMNHASHKEPEMHHSGNNRLLSAILNK</sequence>
<proteinExistence type="predicted"/>
<organism evidence="3 4">
    <name type="scientific">Sinanodonta woodiana</name>
    <name type="common">Chinese pond mussel</name>
    <name type="synonym">Anodonta woodiana</name>
    <dbReference type="NCBI Taxonomy" id="1069815"/>
    <lineage>
        <taxon>Eukaryota</taxon>
        <taxon>Metazoa</taxon>
        <taxon>Spiralia</taxon>
        <taxon>Lophotrochozoa</taxon>
        <taxon>Mollusca</taxon>
        <taxon>Bivalvia</taxon>
        <taxon>Autobranchia</taxon>
        <taxon>Heteroconchia</taxon>
        <taxon>Palaeoheterodonta</taxon>
        <taxon>Unionida</taxon>
        <taxon>Unionoidea</taxon>
        <taxon>Unionidae</taxon>
        <taxon>Unioninae</taxon>
        <taxon>Sinanodonta</taxon>
    </lineage>
</organism>
<protein>
    <submittedName>
        <fullName evidence="3">Uncharacterized protein</fullName>
    </submittedName>
</protein>
<reference evidence="3 4" key="1">
    <citation type="submission" date="2024-11" db="EMBL/GenBank/DDBJ databases">
        <title>Chromosome-level genome assembly of the freshwater bivalve Anodonta woodiana.</title>
        <authorList>
            <person name="Chen X."/>
        </authorList>
    </citation>
    <scope>NUCLEOTIDE SEQUENCE [LARGE SCALE GENOMIC DNA]</scope>
    <source>
        <strain evidence="3">MN2024</strain>
        <tissue evidence="3">Gills</tissue>
    </source>
</reference>
<feature type="chain" id="PRO_5044838663" evidence="2">
    <location>
        <begin position="17"/>
        <end position="510"/>
    </location>
</feature>
<dbReference type="EMBL" id="JBJQND010000013">
    <property type="protein sequence ID" value="KAL3857376.1"/>
    <property type="molecule type" value="Genomic_DNA"/>
</dbReference>
<feature type="region of interest" description="Disordered" evidence="1">
    <location>
        <begin position="490"/>
        <end position="510"/>
    </location>
</feature>
<name>A0ABD3V6Y9_SINWO</name>
<gene>
    <name evidence="3" type="ORF">ACJMK2_012051</name>
</gene>
<keyword evidence="2" id="KW-0732">Signal</keyword>
<evidence type="ECO:0000256" key="2">
    <source>
        <dbReference type="SAM" id="SignalP"/>
    </source>
</evidence>
<evidence type="ECO:0000313" key="3">
    <source>
        <dbReference type="EMBL" id="KAL3857376.1"/>
    </source>
</evidence>